<dbReference type="NCBIfam" id="TIGR01685">
    <property type="entry name" value="MDP-1"/>
    <property type="match status" value="1"/>
</dbReference>
<proteinExistence type="predicted"/>
<dbReference type="InterPro" id="IPR036412">
    <property type="entry name" value="HAD-like_sf"/>
</dbReference>
<reference evidence="1" key="2">
    <citation type="submission" date="2019-06" db="EMBL/GenBank/DDBJ databases">
        <title>Genomics analysis of Aphanomyces spp. identifies a new class of oomycete effector associated with host adaptation.</title>
        <authorList>
            <person name="Gaulin E."/>
        </authorList>
    </citation>
    <scope>NUCLEOTIDE SEQUENCE</scope>
    <source>
        <strain evidence="1">CBS 578.67</strain>
    </source>
</reference>
<dbReference type="PANTHER" id="PTHR17901:SF14">
    <property type="entry name" value="MAGNESIUM-DEPENDENT PHOSPHATASE 1"/>
    <property type="match status" value="1"/>
</dbReference>
<dbReference type="SFLD" id="SFLDG01131">
    <property type="entry name" value="C1.5.2:_MDP_Like"/>
    <property type="match status" value="1"/>
</dbReference>
<reference evidence="2 3" key="1">
    <citation type="submission" date="2019-03" db="EMBL/GenBank/DDBJ databases">
        <authorList>
            <person name="Gaulin E."/>
            <person name="Dumas B."/>
        </authorList>
    </citation>
    <scope>NUCLEOTIDE SEQUENCE [LARGE SCALE GENOMIC DNA]</scope>
    <source>
        <strain evidence="2">CBS 568.67</strain>
    </source>
</reference>
<dbReference type="Proteomes" id="UP000332933">
    <property type="component" value="Unassembled WGS sequence"/>
</dbReference>
<dbReference type="InterPro" id="IPR023214">
    <property type="entry name" value="HAD_sf"/>
</dbReference>
<keyword evidence="3" id="KW-1185">Reference proteome</keyword>
<dbReference type="Gene3D" id="3.40.50.1000">
    <property type="entry name" value="HAD superfamily/HAD-like"/>
    <property type="match status" value="1"/>
</dbReference>
<dbReference type="AlphaFoldDB" id="A0A485L5Y1"/>
<protein>
    <submittedName>
        <fullName evidence="2">Aste57867_16646 protein</fullName>
    </submittedName>
</protein>
<evidence type="ECO:0000313" key="2">
    <source>
        <dbReference type="EMBL" id="VFT93417.1"/>
    </source>
</evidence>
<dbReference type="EMBL" id="VJMH01005910">
    <property type="protein sequence ID" value="KAF0692261.1"/>
    <property type="molecule type" value="Genomic_DNA"/>
</dbReference>
<dbReference type="InterPro" id="IPR010036">
    <property type="entry name" value="MDP_1_eu_arc"/>
</dbReference>
<name>A0A485L5Y1_9STRA</name>
<dbReference type="SFLD" id="SFLDS00003">
    <property type="entry name" value="Haloacid_Dehalogenase"/>
    <property type="match status" value="1"/>
</dbReference>
<dbReference type="Pfam" id="PF12689">
    <property type="entry name" value="Acid_PPase"/>
    <property type="match status" value="1"/>
</dbReference>
<sequence>MDESMWLTFSMSLPMNKLQPENNNAVSTGKPWTRIPKLIVFDLDFTLWYREMYELAGPPFHRDTDGIVHACDGEAVHLFDDVHPILHEIALSPAFADTRVAVASSTEFPAWARECMGLILVHFQAMSEDEKDQQRKRQLNATAEPLGKLLHFQAIYPTNKRVHFKQLRDESGVEYEDMLFFDNESGNYQDISSIGVTSVYCPDGMTLDAWREGMGKFQK</sequence>
<dbReference type="GO" id="GO:0003993">
    <property type="term" value="F:acid phosphatase activity"/>
    <property type="evidence" value="ECO:0007669"/>
    <property type="project" value="TreeGrafter"/>
</dbReference>
<evidence type="ECO:0000313" key="3">
    <source>
        <dbReference type="Proteomes" id="UP000332933"/>
    </source>
</evidence>
<dbReference type="SFLD" id="SFLDG01129">
    <property type="entry name" value="C1.5:_HAD__Beta-PGM__Phosphata"/>
    <property type="match status" value="1"/>
</dbReference>
<organism evidence="2 3">
    <name type="scientific">Aphanomyces stellatus</name>
    <dbReference type="NCBI Taxonomy" id="120398"/>
    <lineage>
        <taxon>Eukaryota</taxon>
        <taxon>Sar</taxon>
        <taxon>Stramenopiles</taxon>
        <taxon>Oomycota</taxon>
        <taxon>Saprolegniomycetes</taxon>
        <taxon>Saprolegniales</taxon>
        <taxon>Verrucalvaceae</taxon>
        <taxon>Aphanomyces</taxon>
    </lineage>
</organism>
<dbReference type="SUPFAM" id="SSF56784">
    <property type="entry name" value="HAD-like"/>
    <property type="match status" value="1"/>
</dbReference>
<evidence type="ECO:0000313" key="1">
    <source>
        <dbReference type="EMBL" id="KAF0692261.1"/>
    </source>
</evidence>
<dbReference type="PANTHER" id="PTHR17901">
    <property type="entry name" value="MAGNESIUM-DEPENDENT PHOSPHATASE 1 MDP1"/>
    <property type="match status" value="1"/>
</dbReference>
<dbReference type="EMBL" id="CAADRA010005931">
    <property type="protein sequence ID" value="VFT93417.1"/>
    <property type="molecule type" value="Genomic_DNA"/>
</dbReference>
<accession>A0A485L5Y1</accession>
<dbReference type="OrthoDB" id="2865258at2759"/>
<gene>
    <name evidence="2" type="primary">Aste57867_16646</name>
    <name evidence="1" type="ORF">As57867_016589</name>
    <name evidence="2" type="ORF">ASTE57867_16646</name>
</gene>